<sequence>MEARASVFSGSQTYKRDGRESAGMPATIDSEKGFGLTILFGVLALAGALVMLLGAADNLVAAAGFALAIGAGSAAVAASHAFD</sequence>
<dbReference type="Pfam" id="PF24369">
    <property type="entry name" value="DUF7525"/>
    <property type="match status" value="1"/>
</dbReference>
<dbReference type="InterPro" id="IPR055947">
    <property type="entry name" value="DUF7525"/>
</dbReference>
<dbReference type="Proteomes" id="UP000002071">
    <property type="component" value="Chromosome"/>
</dbReference>
<dbReference type="AlphaFoldDB" id="C7NNG6"/>
<accession>C7NNG6</accession>
<reference evidence="3 4" key="1">
    <citation type="journal article" date="2009" name="Stand. Genomic Sci.">
        <title>Complete genome sequence of Halorhabdus utahensis type strain (AX-2).</title>
        <authorList>
            <person name="Anderson I."/>
            <person name="Tindall B.J."/>
            <person name="Pomrenke H."/>
            <person name="Goker M."/>
            <person name="Lapidus A."/>
            <person name="Nolan M."/>
            <person name="Copeland A."/>
            <person name="Glavina Del Rio T."/>
            <person name="Chen F."/>
            <person name="Tice H."/>
            <person name="Cheng J.F."/>
            <person name="Lucas S."/>
            <person name="Chertkov O."/>
            <person name="Bruce D."/>
            <person name="Brettin T."/>
            <person name="Detter J.C."/>
            <person name="Han C."/>
            <person name="Goodwin L."/>
            <person name="Land M."/>
            <person name="Hauser L."/>
            <person name="Chang Y.J."/>
            <person name="Jeffries C.D."/>
            <person name="Pitluck S."/>
            <person name="Pati A."/>
            <person name="Mavromatis K."/>
            <person name="Ivanova N."/>
            <person name="Ovchinnikova G."/>
            <person name="Chen A."/>
            <person name="Palaniappan K."/>
            <person name="Chain P."/>
            <person name="Rohde M."/>
            <person name="Bristow J."/>
            <person name="Eisen J.A."/>
            <person name="Markowitz V."/>
            <person name="Hugenholtz P."/>
            <person name="Kyrpides N.C."/>
            <person name="Klenk H.P."/>
        </authorList>
    </citation>
    <scope>NUCLEOTIDE SEQUENCE [LARGE SCALE GENOMIC DNA]</scope>
    <source>
        <strain evidence="4">DSM 12940 / JCM 11049 / AX-2</strain>
    </source>
</reference>
<evidence type="ECO:0000313" key="3">
    <source>
        <dbReference type="EMBL" id="ACV10194.1"/>
    </source>
</evidence>
<keyword evidence="2" id="KW-0812">Transmembrane</keyword>
<dbReference type="HOGENOM" id="CLU_2534602_0_0_2"/>
<keyword evidence="2" id="KW-1133">Transmembrane helix</keyword>
<evidence type="ECO:0000256" key="1">
    <source>
        <dbReference type="SAM" id="MobiDB-lite"/>
    </source>
</evidence>
<dbReference type="STRING" id="519442.Huta_0004"/>
<evidence type="ECO:0000313" key="4">
    <source>
        <dbReference type="Proteomes" id="UP000002071"/>
    </source>
</evidence>
<evidence type="ECO:0000256" key="2">
    <source>
        <dbReference type="SAM" id="Phobius"/>
    </source>
</evidence>
<dbReference type="eggNOG" id="arCOG10972">
    <property type="taxonomic scope" value="Archaea"/>
</dbReference>
<name>C7NNG6_HALUD</name>
<dbReference type="KEGG" id="hut:Huta_0004"/>
<feature type="transmembrane region" description="Helical" evidence="2">
    <location>
        <begin position="34"/>
        <end position="53"/>
    </location>
</feature>
<feature type="transmembrane region" description="Helical" evidence="2">
    <location>
        <begin position="59"/>
        <end position="82"/>
    </location>
</feature>
<protein>
    <submittedName>
        <fullName evidence="3">Uncharacterized protein</fullName>
    </submittedName>
</protein>
<keyword evidence="4" id="KW-1185">Reference proteome</keyword>
<feature type="region of interest" description="Disordered" evidence="1">
    <location>
        <begin position="1"/>
        <end position="23"/>
    </location>
</feature>
<organism evidence="3 4">
    <name type="scientific">Halorhabdus utahensis (strain DSM 12940 / JCM 11049 / AX-2)</name>
    <dbReference type="NCBI Taxonomy" id="519442"/>
    <lineage>
        <taxon>Archaea</taxon>
        <taxon>Methanobacteriati</taxon>
        <taxon>Methanobacteriota</taxon>
        <taxon>Stenosarchaea group</taxon>
        <taxon>Halobacteria</taxon>
        <taxon>Halobacteriales</taxon>
        <taxon>Haloarculaceae</taxon>
        <taxon>Halorhabdus</taxon>
    </lineage>
</organism>
<keyword evidence="2" id="KW-0472">Membrane</keyword>
<proteinExistence type="predicted"/>
<dbReference type="EMBL" id="CP001687">
    <property type="protein sequence ID" value="ACV10194.1"/>
    <property type="molecule type" value="Genomic_DNA"/>
</dbReference>
<gene>
    <name evidence="3" type="ordered locus">Huta_0004</name>
</gene>